<gene>
    <name evidence="2" type="ORF">B5807_07805</name>
</gene>
<reference evidence="2 3" key="1">
    <citation type="journal article" date="2017" name="Genome Announc.">
        <title>Genome sequence of the saprophytic ascomycete Epicoccum nigrum ICMP 19927 strain isolated from New Zealand.</title>
        <authorList>
            <person name="Fokin M."/>
            <person name="Fleetwood D."/>
            <person name="Weir B.S."/>
            <person name="Villas-Boas S.G."/>
        </authorList>
    </citation>
    <scope>NUCLEOTIDE SEQUENCE [LARGE SCALE GENOMIC DNA]</scope>
    <source>
        <strain evidence="2 3">ICMP 19927</strain>
    </source>
</reference>
<keyword evidence="1" id="KW-0732">Signal</keyword>
<sequence length="105" mass="11332">MRSTSKILLLTTLLAPFAAAKLHASGICVDFKNDIAVYNEAATKASCGNYRVRNTGGEQWDTCPDCEMKVIGNLNVCHSEGWHIGGDELNYYCEKINGAGASMAD</sequence>
<evidence type="ECO:0000313" key="2">
    <source>
        <dbReference type="EMBL" id="OSS48160.1"/>
    </source>
</evidence>
<evidence type="ECO:0000313" key="3">
    <source>
        <dbReference type="Proteomes" id="UP000193240"/>
    </source>
</evidence>
<name>A0A1Y2LWG1_EPING</name>
<evidence type="ECO:0008006" key="4">
    <source>
        <dbReference type="Google" id="ProtNLM"/>
    </source>
</evidence>
<accession>A0A1Y2LWG1</accession>
<organism evidence="2 3">
    <name type="scientific">Epicoccum nigrum</name>
    <name type="common">Soil fungus</name>
    <name type="synonym">Epicoccum purpurascens</name>
    <dbReference type="NCBI Taxonomy" id="105696"/>
    <lineage>
        <taxon>Eukaryota</taxon>
        <taxon>Fungi</taxon>
        <taxon>Dikarya</taxon>
        <taxon>Ascomycota</taxon>
        <taxon>Pezizomycotina</taxon>
        <taxon>Dothideomycetes</taxon>
        <taxon>Pleosporomycetidae</taxon>
        <taxon>Pleosporales</taxon>
        <taxon>Pleosporineae</taxon>
        <taxon>Didymellaceae</taxon>
        <taxon>Epicoccum</taxon>
    </lineage>
</organism>
<feature type="signal peptide" evidence="1">
    <location>
        <begin position="1"/>
        <end position="20"/>
    </location>
</feature>
<feature type="chain" id="PRO_5012350197" description="Cyanovirin-N domain-containing protein" evidence="1">
    <location>
        <begin position="21"/>
        <end position="105"/>
    </location>
</feature>
<dbReference type="InParanoid" id="A0A1Y2LWG1"/>
<evidence type="ECO:0000256" key="1">
    <source>
        <dbReference type="SAM" id="SignalP"/>
    </source>
</evidence>
<dbReference type="AlphaFoldDB" id="A0A1Y2LWG1"/>
<proteinExistence type="predicted"/>
<protein>
    <recommendedName>
        <fullName evidence="4">Cyanovirin-N domain-containing protein</fullName>
    </recommendedName>
</protein>
<dbReference type="Proteomes" id="UP000193240">
    <property type="component" value="Unassembled WGS sequence"/>
</dbReference>
<keyword evidence="3" id="KW-1185">Reference proteome</keyword>
<dbReference type="OMA" id="KACAAYK"/>
<dbReference type="EMBL" id="KZ107846">
    <property type="protein sequence ID" value="OSS48160.1"/>
    <property type="molecule type" value="Genomic_DNA"/>
</dbReference>